<dbReference type="HOGENOM" id="CLU_072786_5_0_4"/>
<dbReference type="SUPFAM" id="SSF75516">
    <property type="entry name" value="Pheromone-binding domain of LuxR-like quorum-sensing transcription factors"/>
    <property type="match status" value="1"/>
</dbReference>
<dbReference type="Pfam" id="PF00196">
    <property type="entry name" value="GerE"/>
    <property type="match status" value="1"/>
</dbReference>
<keyword evidence="6" id="KW-1185">Reference proteome</keyword>
<organism evidence="5 6">
    <name type="scientific">Burkholderia plantarii</name>
    <dbReference type="NCBI Taxonomy" id="41899"/>
    <lineage>
        <taxon>Bacteria</taxon>
        <taxon>Pseudomonadati</taxon>
        <taxon>Pseudomonadota</taxon>
        <taxon>Betaproteobacteria</taxon>
        <taxon>Burkholderiales</taxon>
        <taxon>Burkholderiaceae</taxon>
        <taxon>Burkholderia</taxon>
    </lineage>
</organism>
<evidence type="ECO:0000313" key="6">
    <source>
        <dbReference type="Proteomes" id="UP000031838"/>
    </source>
</evidence>
<name>A0A0B6S063_BURPL</name>
<reference evidence="5 6" key="2">
    <citation type="journal article" date="2016" name="Appl. Microbiol. Biotechnol.">
        <title>Mutations improving production and secretion of extracellular lipase by Burkholderia glumae PG1.</title>
        <authorList>
            <person name="Knapp A."/>
            <person name="Voget S."/>
            <person name="Gao R."/>
            <person name="Zaburannyi N."/>
            <person name="Krysciak D."/>
            <person name="Breuer M."/>
            <person name="Hauer B."/>
            <person name="Streit W.R."/>
            <person name="Muller R."/>
            <person name="Daniel R."/>
            <person name="Jaeger K.E."/>
        </authorList>
    </citation>
    <scope>NUCLEOTIDE SEQUENCE [LARGE SCALE GENOMIC DNA]</scope>
    <source>
        <strain evidence="5 6">PG1</strain>
    </source>
</reference>
<proteinExistence type="predicted"/>
<dbReference type="OrthoDB" id="9774661at2"/>
<dbReference type="InterPro" id="IPR005143">
    <property type="entry name" value="TF_LuxR_autoind-bd_dom"/>
</dbReference>
<dbReference type="PROSITE" id="PS50043">
    <property type="entry name" value="HTH_LUXR_2"/>
    <property type="match status" value="1"/>
</dbReference>
<evidence type="ECO:0000313" key="5">
    <source>
        <dbReference type="EMBL" id="AJK45626.1"/>
    </source>
</evidence>
<dbReference type="InterPro" id="IPR016032">
    <property type="entry name" value="Sig_transdc_resp-reg_C-effctor"/>
</dbReference>
<keyword evidence="3" id="KW-0804">Transcription</keyword>
<keyword evidence="1" id="KW-0805">Transcription regulation</keyword>
<dbReference type="Gene3D" id="3.30.450.80">
    <property type="entry name" value="Transcription factor LuxR-like, autoinducer-binding domain"/>
    <property type="match status" value="1"/>
</dbReference>
<keyword evidence="2" id="KW-0238">DNA-binding</keyword>
<evidence type="ECO:0000259" key="4">
    <source>
        <dbReference type="PROSITE" id="PS50043"/>
    </source>
</evidence>
<dbReference type="PRINTS" id="PR00038">
    <property type="entry name" value="HTHLUXR"/>
</dbReference>
<evidence type="ECO:0000256" key="3">
    <source>
        <dbReference type="ARBA" id="ARBA00023163"/>
    </source>
</evidence>
<accession>A0A0B6S063</accession>
<dbReference type="EMBL" id="CP002580">
    <property type="protein sequence ID" value="AJK45626.1"/>
    <property type="molecule type" value="Genomic_DNA"/>
</dbReference>
<dbReference type="RefSeq" id="WP_042624321.1">
    <property type="nucleotide sequence ID" value="NZ_BSTO01000017.1"/>
</dbReference>
<dbReference type="InterPro" id="IPR036693">
    <property type="entry name" value="TF_LuxR_autoind-bd_dom_sf"/>
</dbReference>
<dbReference type="CDD" id="cd06170">
    <property type="entry name" value="LuxR_C_like"/>
    <property type="match status" value="1"/>
</dbReference>
<dbReference type="SMART" id="SM00421">
    <property type="entry name" value="HTH_LUXR"/>
    <property type="match status" value="1"/>
</dbReference>
<gene>
    <name evidence="5" type="ORF">BGL_1c11040</name>
</gene>
<dbReference type="PANTHER" id="PTHR44688">
    <property type="entry name" value="DNA-BINDING TRANSCRIPTIONAL ACTIVATOR DEVR_DOSR"/>
    <property type="match status" value="1"/>
</dbReference>
<dbReference type="SUPFAM" id="SSF46894">
    <property type="entry name" value="C-terminal effector domain of the bipartite response regulators"/>
    <property type="match status" value="1"/>
</dbReference>
<feature type="domain" description="HTH luxR-type" evidence="4">
    <location>
        <begin position="169"/>
        <end position="234"/>
    </location>
</feature>
<dbReference type="PROSITE" id="PS00622">
    <property type="entry name" value="HTH_LUXR_1"/>
    <property type="match status" value="1"/>
</dbReference>
<evidence type="ECO:0000256" key="1">
    <source>
        <dbReference type="ARBA" id="ARBA00023015"/>
    </source>
</evidence>
<dbReference type="PANTHER" id="PTHR44688:SF16">
    <property type="entry name" value="DNA-BINDING TRANSCRIPTIONAL ACTIVATOR DEVR_DOSR"/>
    <property type="match status" value="1"/>
</dbReference>
<dbReference type="InterPro" id="IPR036388">
    <property type="entry name" value="WH-like_DNA-bd_sf"/>
</dbReference>
<dbReference type="Gene3D" id="1.10.10.10">
    <property type="entry name" value="Winged helix-like DNA-binding domain superfamily/Winged helix DNA-binding domain"/>
    <property type="match status" value="1"/>
</dbReference>
<dbReference type="AlphaFoldDB" id="A0A0B6S063"/>
<dbReference type="GO" id="GO:0003677">
    <property type="term" value="F:DNA binding"/>
    <property type="evidence" value="ECO:0007669"/>
    <property type="project" value="UniProtKB-KW"/>
</dbReference>
<sequence>MMGGETNKASPLIRLGDDPSLAVLIEHLPAEIDYPFAYAMIDKNSLEIGCFLSSYPIALQQEYRRRAFHRVDPVVLHAIQSVAPFSWAEAFRQQRLPDQSEFEVLRREFELHDGYVFTVHDPYQYMGMLSFFNRGGRPEFRAEIERVKGAIQLALVLFHSRINAKPPDSRHRVESLTLRERTVLKWAAMGKSYNEIADICGIRERTVKYHMANVVQKLDVSTAKQAVIVASRLGLAALSEG</sequence>
<dbReference type="Pfam" id="PF03472">
    <property type="entry name" value="Autoind_bind"/>
    <property type="match status" value="1"/>
</dbReference>
<dbReference type="Proteomes" id="UP000031838">
    <property type="component" value="Chromosome 1"/>
</dbReference>
<dbReference type="KEGG" id="bgp:BGL_1c11040"/>
<protein>
    <submittedName>
        <fullName evidence="5">Acyl-homoserine lactone dependent transcriptional activator</fullName>
    </submittedName>
</protein>
<evidence type="ECO:0000256" key="2">
    <source>
        <dbReference type="ARBA" id="ARBA00023125"/>
    </source>
</evidence>
<dbReference type="KEGG" id="bpla:bpln_1g10580"/>
<dbReference type="GO" id="GO:0006355">
    <property type="term" value="P:regulation of DNA-templated transcription"/>
    <property type="evidence" value="ECO:0007669"/>
    <property type="project" value="InterPro"/>
</dbReference>
<reference evidence="6" key="1">
    <citation type="submission" date="2011-03" db="EMBL/GenBank/DDBJ databases">
        <authorList>
            <person name="Voget S."/>
            <person name="Streit W.R."/>
            <person name="Jaeger K.E."/>
            <person name="Daniel R."/>
        </authorList>
    </citation>
    <scope>NUCLEOTIDE SEQUENCE [LARGE SCALE GENOMIC DNA]</scope>
    <source>
        <strain evidence="6">PG1</strain>
    </source>
</reference>
<dbReference type="InterPro" id="IPR000792">
    <property type="entry name" value="Tscrpt_reg_LuxR_C"/>
</dbReference>